<dbReference type="PANTHER" id="PTHR40068">
    <property type="entry name" value="TRANSCRIPTION REPRESSOR NIAR-RELATED"/>
    <property type="match status" value="1"/>
</dbReference>
<dbReference type="Gene3D" id="3.30.1340.20">
    <property type="entry name" value="3H domain"/>
    <property type="match status" value="1"/>
</dbReference>
<comment type="caution">
    <text evidence="3">The sequence shown here is derived from an EMBL/GenBank/DDBJ whole genome shotgun (WGS) entry which is preliminary data.</text>
</comment>
<proteinExistence type="predicted"/>
<sequence length="240" mass="26218">MLSIERIAGETALCEDDEGKRVRLPRASLPDGAGEGDLLCPVPGGWEIDREETARRRGAAAERLSRMSARTRRANLETALRLASEPVSASALAERFHVSRQIIVGDIALLRAGGAPVVATPRGYLLEGRGEAPERLYTVACRHTTPESLLQELYLAVDQGAAVVDVTVEHPVYGQLTGQLEVRSRYDADRFVQTLAESDAAPLSMLTGGIHLHTLRCPDRDCFERVRAALREAEILVEEL</sequence>
<dbReference type="Pfam" id="PF11213">
    <property type="entry name" value="DUF3006"/>
    <property type="match status" value="1"/>
</dbReference>
<dbReference type="Pfam" id="PF08279">
    <property type="entry name" value="HTH_11"/>
    <property type="match status" value="1"/>
</dbReference>
<dbReference type="RefSeq" id="WP_316248688.1">
    <property type="nucleotide sequence ID" value="NZ_JACRTB010000006.1"/>
</dbReference>
<organism evidence="3 4">
    <name type="scientific">Yanshouia hominis</name>
    <dbReference type="NCBI Taxonomy" id="2763673"/>
    <lineage>
        <taxon>Bacteria</taxon>
        <taxon>Bacillati</taxon>
        <taxon>Bacillota</taxon>
        <taxon>Clostridia</taxon>
        <taxon>Eubacteriales</taxon>
        <taxon>Oscillospiraceae</taxon>
        <taxon>Yanshouia</taxon>
    </lineage>
</organism>
<dbReference type="InterPro" id="IPR013196">
    <property type="entry name" value="HTH_11"/>
</dbReference>
<dbReference type="InterPro" id="IPR035922">
    <property type="entry name" value="3H_dom_sf"/>
</dbReference>
<dbReference type="InterPro" id="IPR036388">
    <property type="entry name" value="WH-like_DNA-bd_sf"/>
</dbReference>
<dbReference type="InterPro" id="IPR036390">
    <property type="entry name" value="WH_DNA-bd_sf"/>
</dbReference>
<evidence type="ECO:0000313" key="3">
    <source>
        <dbReference type="EMBL" id="MBC8575673.1"/>
    </source>
</evidence>
<dbReference type="InterPro" id="IPR026043">
    <property type="entry name" value="NadR"/>
</dbReference>
<dbReference type="Proteomes" id="UP000658131">
    <property type="component" value="Unassembled WGS sequence"/>
</dbReference>
<protein>
    <submittedName>
        <fullName evidence="3">DUF3006 family protein</fullName>
    </submittedName>
</protein>
<evidence type="ECO:0000259" key="1">
    <source>
        <dbReference type="Pfam" id="PF02829"/>
    </source>
</evidence>
<feature type="domain" description="Helix-turn-helix type 11" evidence="2">
    <location>
        <begin position="79"/>
        <end position="124"/>
    </location>
</feature>
<name>A0ABR7NGZ7_9FIRM</name>
<keyword evidence="4" id="KW-1185">Reference proteome</keyword>
<evidence type="ECO:0000313" key="4">
    <source>
        <dbReference type="Proteomes" id="UP000658131"/>
    </source>
</evidence>
<feature type="domain" description="3H" evidence="1">
    <location>
        <begin position="139"/>
        <end position="236"/>
    </location>
</feature>
<dbReference type="SUPFAM" id="SSF75500">
    <property type="entry name" value="Putative transcriptional regulator TM1602, C-terminal domain"/>
    <property type="match status" value="1"/>
</dbReference>
<gene>
    <name evidence="3" type="ORF">H8717_04500</name>
</gene>
<dbReference type="Pfam" id="PF02829">
    <property type="entry name" value="3H"/>
    <property type="match status" value="1"/>
</dbReference>
<dbReference type="InterPro" id="IPR021377">
    <property type="entry name" value="DUF3006"/>
</dbReference>
<evidence type="ECO:0000259" key="2">
    <source>
        <dbReference type="Pfam" id="PF08279"/>
    </source>
</evidence>
<dbReference type="PANTHER" id="PTHR40068:SF1">
    <property type="entry name" value="TRANSCRIPTION REPRESSOR NIAR-RELATED"/>
    <property type="match status" value="1"/>
</dbReference>
<accession>A0ABR7NGZ7</accession>
<dbReference type="InterPro" id="IPR004173">
    <property type="entry name" value="3H_domain"/>
</dbReference>
<dbReference type="SUPFAM" id="SSF46785">
    <property type="entry name" value="Winged helix' DNA-binding domain"/>
    <property type="match status" value="1"/>
</dbReference>
<reference evidence="3 4" key="1">
    <citation type="submission" date="2020-08" db="EMBL/GenBank/DDBJ databases">
        <title>Genome public.</title>
        <authorList>
            <person name="Liu C."/>
            <person name="Sun Q."/>
        </authorList>
    </citation>
    <scope>NUCLEOTIDE SEQUENCE [LARGE SCALE GENOMIC DNA]</scope>
    <source>
        <strain evidence="3 4">BX1</strain>
    </source>
</reference>
<dbReference type="EMBL" id="JACRTB010000006">
    <property type="protein sequence ID" value="MBC8575673.1"/>
    <property type="molecule type" value="Genomic_DNA"/>
</dbReference>
<dbReference type="Gene3D" id="1.10.10.10">
    <property type="entry name" value="Winged helix-like DNA-binding domain superfamily/Winged helix DNA-binding domain"/>
    <property type="match status" value="1"/>
</dbReference>